<feature type="transmembrane region" description="Helical" evidence="1">
    <location>
        <begin position="7"/>
        <end position="25"/>
    </location>
</feature>
<dbReference type="GO" id="GO:0016020">
    <property type="term" value="C:membrane"/>
    <property type="evidence" value="ECO:0007669"/>
    <property type="project" value="TreeGrafter"/>
</dbReference>
<dbReference type="RefSeq" id="WP_005793193.1">
    <property type="nucleotide sequence ID" value="NZ_ACQT01000007.1"/>
</dbReference>
<organism evidence="3 4">
    <name type="scientific">Acidovorax delafieldii 2AN</name>
    <dbReference type="NCBI Taxonomy" id="573060"/>
    <lineage>
        <taxon>Bacteria</taxon>
        <taxon>Pseudomonadati</taxon>
        <taxon>Pseudomonadota</taxon>
        <taxon>Betaproteobacteria</taxon>
        <taxon>Burkholderiales</taxon>
        <taxon>Comamonadaceae</taxon>
        <taxon>Acidovorax</taxon>
    </lineage>
</organism>
<dbReference type="Proteomes" id="UP000003856">
    <property type="component" value="Unassembled WGS sequence"/>
</dbReference>
<comment type="caution">
    <text evidence="3">The sequence shown here is derived from an EMBL/GenBank/DDBJ whole genome shotgun (WGS) entry which is preliminary data.</text>
</comment>
<dbReference type="PANTHER" id="PTHR23028">
    <property type="entry name" value="ACETYLTRANSFERASE"/>
    <property type="match status" value="1"/>
</dbReference>
<feature type="transmembrane region" description="Helical" evidence="1">
    <location>
        <begin position="314"/>
        <end position="336"/>
    </location>
</feature>
<evidence type="ECO:0000313" key="4">
    <source>
        <dbReference type="Proteomes" id="UP000003856"/>
    </source>
</evidence>
<evidence type="ECO:0000313" key="3">
    <source>
        <dbReference type="EMBL" id="EER61914.1"/>
    </source>
</evidence>
<feature type="transmembrane region" description="Helical" evidence="1">
    <location>
        <begin position="204"/>
        <end position="220"/>
    </location>
</feature>
<dbReference type="Pfam" id="PF01757">
    <property type="entry name" value="Acyl_transf_3"/>
    <property type="match status" value="1"/>
</dbReference>
<dbReference type="GO" id="GO:0016747">
    <property type="term" value="F:acyltransferase activity, transferring groups other than amino-acyl groups"/>
    <property type="evidence" value="ECO:0007669"/>
    <property type="project" value="InterPro"/>
</dbReference>
<feature type="domain" description="Acyltransferase 3" evidence="2">
    <location>
        <begin position="7"/>
        <end position="334"/>
    </location>
</feature>
<keyword evidence="1" id="KW-1133">Transmembrane helix</keyword>
<feature type="transmembrane region" description="Helical" evidence="1">
    <location>
        <begin position="232"/>
        <end position="250"/>
    </location>
</feature>
<keyword evidence="4" id="KW-1185">Reference proteome</keyword>
<dbReference type="InterPro" id="IPR002656">
    <property type="entry name" value="Acyl_transf_3_dom"/>
</dbReference>
<feature type="transmembrane region" description="Helical" evidence="1">
    <location>
        <begin position="45"/>
        <end position="65"/>
    </location>
</feature>
<dbReference type="PATRIC" id="fig|573060.9.peg.4694"/>
<keyword evidence="1" id="KW-0472">Membrane</keyword>
<evidence type="ECO:0000256" key="1">
    <source>
        <dbReference type="SAM" id="Phobius"/>
    </source>
</evidence>
<dbReference type="PANTHER" id="PTHR23028:SF53">
    <property type="entry name" value="ACYL_TRANSF_3 DOMAIN-CONTAINING PROTEIN"/>
    <property type="match status" value="1"/>
</dbReference>
<dbReference type="InterPro" id="IPR050879">
    <property type="entry name" value="Acyltransferase_3"/>
</dbReference>
<dbReference type="GO" id="GO:0000271">
    <property type="term" value="P:polysaccharide biosynthetic process"/>
    <property type="evidence" value="ECO:0007669"/>
    <property type="project" value="TreeGrafter"/>
</dbReference>
<evidence type="ECO:0000259" key="2">
    <source>
        <dbReference type="Pfam" id="PF01757"/>
    </source>
</evidence>
<name>C5T0V6_ACIDE</name>
<gene>
    <name evidence="3" type="ORF">AcdelDRAFT_0536</name>
</gene>
<keyword evidence="1" id="KW-0812">Transmembrane</keyword>
<dbReference type="OrthoDB" id="9814807at2"/>
<keyword evidence="3" id="KW-0012">Acyltransferase</keyword>
<feature type="transmembrane region" description="Helical" evidence="1">
    <location>
        <begin position="171"/>
        <end position="192"/>
    </location>
</feature>
<dbReference type="AlphaFoldDB" id="C5T0V6"/>
<feature type="transmembrane region" description="Helical" evidence="1">
    <location>
        <begin position="86"/>
        <end position="107"/>
    </location>
</feature>
<keyword evidence="3" id="KW-0808">Transferase</keyword>
<feature type="transmembrane region" description="Helical" evidence="1">
    <location>
        <begin position="142"/>
        <end position="164"/>
    </location>
</feature>
<reference evidence="3 4" key="1">
    <citation type="submission" date="2009-05" db="EMBL/GenBank/DDBJ databases">
        <title>The draft genome of Acidovorax delafieldii 2AN.</title>
        <authorList>
            <consortium name="US DOE Joint Genome Institute (JGI-PGF)"/>
            <person name="Lucas S."/>
            <person name="Copeland A."/>
            <person name="Lapidus A."/>
            <person name="Glavina del Rio T."/>
            <person name="Tice H."/>
            <person name="Bruce D."/>
            <person name="Goodwin L."/>
            <person name="Pitluck S."/>
            <person name="Larimer F."/>
            <person name="Land M.L."/>
            <person name="Hauser L."/>
            <person name="Shelobolina E.S."/>
            <person name="Picardal F."/>
            <person name="Roden E."/>
            <person name="Emerson D."/>
        </authorList>
    </citation>
    <scope>NUCLEOTIDE SEQUENCE [LARGE SCALE GENOMIC DNA]</scope>
    <source>
        <strain evidence="3 4">2AN</strain>
    </source>
</reference>
<dbReference type="EMBL" id="ACQT01000007">
    <property type="protein sequence ID" value="EER61914.1"/>
    <property type="molecule type" value="Genomic_DNA"/>
</dbReference>
<sequence length="358" mass="40027">MKSGNISALTGLRGLAAWLVVVYHFREVLTGRFGGWALAFVDEGFLAVDLFFILSGFVLYVNYGIDFGRLRLPEMLAFYGKRLARIYPLHLVILLLYLANPVALYFFSNTGQLGERYDPLYYLASLLLVQNWGWTDRLAWNVPAWSISTEFAAYLLFPFLALFLGRERWRAGALATGLVLPAFAIAALYHLAELPSLGSGIGQFGIYRCVAEFFMGMTIGKAYGQWQDTRRLAWYAGAALCVWLMSVTLWQLPDTVSAPLGFVLLIVVLLDGQGTVARWLGSPVLVRIGECSYSTYLVHYLVKDWVKFLSTDIGLLQFGTYLAVVALLSIILYRLVEVPARTWLYGLIVTKKGVIHAG</sequence>
<proteinExistence type="predicted"/>
<accession>C5T0V6</accession>
<protein>
    <submittedName>
        <fullName evidence="3">Acyltransferase 3</fullName>
    </submittedName>
</protein>